<dbReference type="EMBL" id="UGXT01000002">
    <property type="protein sequence ID" value="SUH40714.1"/>
    <property type="molecule type" value="Genomic_DNA"/>
</dbReference>
<proteinExistence type="predicted"/>
<name>A0A379X3W2_SALET</name>
<keyword evidence="10" id="KW-0067">ATP-binding</keyword>
<sequence>MTSQQRLLSDISHELRTPLTRLQLVPRCCVVRGGESKELERIETEAQRLDSMINDLLVMSRNQQKNALVSETMKANQLWGEVLDNAAFEAEQMGKSLTVNYPPGRGRSMATQTRWKARWKILFRNALRYSHTKIEVGFSVDKDGITITVDDDGPGVSPEDREQIFRPFYRTDEARDRESGGTGLGLAIVESAMQQHRGW</sequence>
<dbReference type="PANTHER" id="PTHR45528:SF1">
    <property type="entry name" value="SENSOR HISTIDINE KINASE CPXA"/>
    <property type="match status" value="1"/>
</dbReference>
<dbReference type="InterPro" id="IPR003661">
    <property type="entry name" value="HisK_dim/P_dom"/>
</dbReference>
<dbReference type="SUPFAM" id="SSF55874">
    <property type="entry name" value="ATPase domain of HSP90 chaperone/DNA topoisomerase II/histidine kinase"/>
    <property type="match status" value="1"/>
</dbReference>
<dbReference type="InterPro" id="IPR036890">
    <property type="entry name" value="HATPase_C_sf"/>
</dbReference>
<dbReference type="GO" id="GO:0005886">
    <property type="term" value="C:plasma membrane"/>
    <property type="evidence" value="ECO:0007669"/>
    <property type="project" value="UniProtKB-SubCell"/>
</dbReference>
<dbReference type="Proteomes" id="UP000254712">
    <property type="component" value="Unassembled WGS sequence"/>
</dbReference>
<dbReference type="SUPFAM" id="SSF47384">
    <property type="entry name" value="Homodimeric domain of signal transducing histidine kinase"/>
    <property type="match status" value="1"/>
</dbReference>
<keyword evidence="5" id="KW-0597">Phosphoprotein</keyword>
<dbReference type="Gene3D" id="1.10.287.130">
    <property type="match status" value="1"/>
</dbReference>
<evidence type="ECO:0000256" key="13">
    <source>
        <dbReference type="ARBA" id="ARBA00023136"/>
    </source>
</evidence>
<dbReference type="GO" id="GO:0000155">
    <property type="term" value="F:phosphorelay sensor kinase activity"/>
    <property type="evidence" value="ECO:0007669"/>
    <property type="project" value="InterPro"/>
</dbReference>
<evidence type="ECO:0000256" key="10">
    <source>
        <dbReference type="ARBA" id="ARBA00022840"/>
    </source>
</evidence>
<dbReference type="InterPro" id="IPR004358">
    <property type="entry name" value="Sig_transdc_His_kin-like_C"/>
</dbReference>
<keyword evidence="13" id="KW-0472">Membrane</keyword>
<feature type="domain" description="Histidine kinase" evidence="14">
    <location>
        <begin position="10"/>
        <end position="199"/>
    </location>
</feature>
<evidence type="ECO:0000256" key="3">
    <source>
        <dbReference type="ARBA" id="ARBA00012438"/>
    </source>
</evidence>
<keyword evidence="8" id="KW-0547">Nucleotide-binding</keyword>
<keyword evidence="6 15" id="KW-0808">Transferase</keyword>
<dbReference type="PANTHER" id="PTHR45528">
    <property type="entry name" value="SENSOR HISTIDINE KINASE CPXA"/>
    <property type="match status" value="1"/>
</dbReference>
<dbReference type="FunFam" id="3.30.565.10:FF:000011">
    <property type="entry name" value="Sensor histidine kinase CpxA"/>
    <property type="match status" value="1"/>
</dbReference>
<evidence type="ECO:0000256" key="5">
    <source>
        <dbReference type="ARBA" id="ARBA00022553"/>
    </source>
</evidence>
<organism evidence="15 16">
    <name type="scientific">Salmonella enterica I</name>
    <dbReference type="NCBI Taxonomy" id="59201"/>
    <lineage>
        <taxon>Bacteria</taxon>
        <taxon>Pseudomonadati</taxon>
        <taxon>Pseudomonadota</taxon>
        <taxon>Gammaproteobacteria</taxon>
        <taxon>Enterobacterales</taxon>
        <taxon>Enterobacteriaceae</taxon>
        <taxon>Salmonella</taxon>
    </lineage>
</organism>
<evidence type="ECO:0000256" key="2">
    <source>
        <dbReference type="ARBA" id="ARBA00004651"/>
    </source>
</evidence>
<dbReference type="Gene3D" id="3.30.565.10">
    <property type="entry name" value="Histidine kinase-like ATPase, C-terminal domain"/>
    <property type="match status" value="1"/>
</dbReference>
<dbReference type="InterPro" id="IPR050398">
    <property type="entry name" value="HssS/ArlS-like"/>
</dbReference>
<dbReference type="CDD" id="cd00082">
    <property type="entry name" value="HisKA"/>
    <property type="match status" value="1"/>
</dbReference>
<comment type="catalytic activity">
    <reaction evidence="1">
        <text>ATP + protein L-histidine = ADP + protein N-phospho-L-histidine.</text>
        <dbReference type="EC" id="2.7.13.3"/>
    </reaction>
</comment>
<keyword evidence="9 15" id="KW-0418">Kinase</keyword>
<evidence type="ECO:0000256" key="8">
    <source>
        <dbReference type="ARBA" id="ARBA00022741"/>
    </source>
</evidence>
<keyword evidence="4" id="KW-1003">Cell membrane</keyword>
<dbReference type="InterPro" id="IPR036097">
    <property type="entry name" value="HisK_dim/P_sf"/>
</dbReference>
<evidence type="ECO:0000256" key="12">
    <source>
        <dbReference type="ARBA" id="ARBA00023012"/>
    </source>
</evidence>
<dbReference type="Pfam" id="PF00512">
    <property type="entry name" value="HisKA"/>
    <property type="match status" value="1"/>
</dbReference>
<evidence type="ECO:0000256" key="9">
    <source>
        <dbReference type="ARBA" id="ARBA00022777"/>
    </source>
</evidence>
<dbReference type="PRINTS" id="PR00344">
    <property type="entry name" value="BCTRLSENSOR"/>
</dbReference>
<evidence type="ECO:0000313" key="15">
    <source>
        <dbReference type="EMBL" id="SUH40714.1"/>
    </source>
</evidence>
<evidence type="ECO:0000256" key="6">
    <source>
        <dbReference type="ARBA" id="ARBA00022679"/>
    </source>
</evidence>
<dbReference type="GO" id="GO:0005524">
    <property type="term" value="F:ATP binding"/>
    <property type="evidence" value="ECO:0007669"/>
    <property type="project" value="UniProtKB-KW"/>
</dbReference>
<dbReference type="Pfam" id="PF02518">
    <property type="entry name" value="HATPase_c"/>
    <property type="match status" value="1"/>
</dbReference>
<keyword evidence="11" id="KW-1133">Transmembrane helix</keyword>
<dbReference type="InterPro" id="IPR005467">
    <property type="entry name" value="His_kinase_dom"/>
</dbReference>
<evidence type="ECO:0000313" key="16">
    <source>
        <dbReference type="Proteomes" id="UP000254712"/>
    </source>
</evidence>
<keyword evidence="7" id="KW-0812">Transmembrane</keyword>
<protein>
    <recommendedName>
        <fullName evidence="3">histidine kinase</fullName>
        <ecNumber evidence="3">2.7.13.3</ecNumber>
    </recommendedName>
</protein>
<dbReference type="SMART" id="SM00388">
    <property type="entry name" value="HisKA"/>
    <property type="match status" value="1"/>
</dbReference>
<gene>
    <name evidence="15" type="primary">cpxA_2</name>
    <name evidence="15" type="ORF">NCTC8261_07123</name>
</gene>
<dbReference type="AlphaFoldDB" id="A0A379X3W2"/>
<dbReference type="EC" id="2.7.13.3" evidence="3"/>
<accession>A0A379X3W2</accession>
<dbReference type="SMART" id="SM00387">
    <property type="entry name" value="HATPase_c"/>
    <property type="match status" value="1"/>
</dbReference>
<evidence type="ECO:0000256" key="7">
    <source>
        <dbReference type="ARBA" id="ARBA00022692"/>
    </source>
</evidence>
<reference evidence="15 16" key="1">
    <citation type="submission" date="2018-06" db="EMBL/GenBank/DDBJ databases">
        <authorList>
            <consortium name="Pathogen Informatics"/>
            <person name="Doyle S."/>
        </authorList>
    </citation>
    <scope>NUCLEOTIDE SEQUENCE [LARGE SCALE GENOMIC DNA]</scope>
    <source>
        <strain evidence="15 16">NCTC8261</strain>
    </source>
</reference>
<dbReference type="PROSITE" id="PS50109">
    <property type="entry name" value="HIS_KIN"/>
    <property type="match status" value="1"/>
</dbReference>
<dbReference type="InterPro" id="IPR003594">
    <property type="entry name" value="HATPase_dom"/>
</dbReference>
<keyword evidence="12" id="KW-0902">Two-component regulatory system</keyword>
<evidence type="ECO:0000259" key="14">
    <source>
        <dbReference type="PROSITE" id="PS50109"/>
    </source>
</evidence>
<evidence type="ECO:0000256" key="1">
    <source>
        <dbReference type="ARBA" id="ARBA00000085"/>
    </source>
</evidence>
<comment type="subcellular location">
    <subcellularLocation>
        <location evidence="2">Cell membrane</location>
        <topology evidence="2">Multi-pass membrane protein</topology>
    </subcellularLocation>
</comment>
<evidence type="ECO:0000256" key="4">
    <source>
        <dbReference type="ARBA" id="ARBA00022475"/>
    </source>
</evidence>
<evidence type="ECO:0000256" key="11">
    <source>
        <dbReference type="ARBA" id="ARBA00022989"/>
    </source>
</evidence>